<dbReference type="InterPro" id="IPR015424">
    <property type="entry name" value="PyrdxlP-dep_Trfase"/>
</dbReference>
<keyword evidence="1" id="KW-0663">Pyridoxal phosphate</keyword>
<accession>A0A845D8Q8</accession>
<evidence type="ECO:0000313" key="4">
    <source>
        <dbReference type="Proteomes" id="UP000449092"/>
    </source>
</evidence>
<evidence type="ECO:0000256" key="1">
    <source>
        <dbReference type="ARBA" id="ARBA00022898"/>
    </source>
</evidence>
<dbReference type="Proteomes" id="UP000449092">
    <property type="component" value="Unassembled WGS sequence"/>
</dbReference>
<dbReference type="Pfam" id="PF00266">
    <property type="entry name" value="Aminotran_5"/>
    <property type="match status" value="1"/>
</dbReference>
<sequence>MYRVMLDIKSQFPFFTNHPDVVYLDSAATTQKPKVVIDALADFYTNDNANAGRSSYSLASKLATQIEHIRADVQRFIGAHDAQEILFTAGATDSLNKVAYSLGMNYLQDNDEILYCPYDHKSFVLPWLNVQKLLKDKGIHIRMVPFEMTKMGSIDREDLFSKITAKTKVINATHIHNIYGADSDINQIKKHIGDKDIIINVDASQSVGHIPVNVQELGADTLSFSGHKMFAGQGIGVLYISQRLQQFIPPVFVGGGNGITIKDRNKEISSFTQSYEAGTQNYAGIITLGKAIEFIEKVGIEKIHTHLAELTQYLVSKLRSIKGIEFAYGPYYWRCSDGMGIVSFKIDKISPEELGFILAEKGILVRTGDHCISTHDEFNDTIRVSMHIYNTKEDIDKLQDVLEKIVG</sequence>
<dbReference type="Gene3D" id="3.40.640.10">
    <property type="entry name" value="Type I PLP-dependent aspartate aminotransferase-like (Major domain)"/>
    <property type="match status" value="1"/>
</dbReference>
<keyword evidence="3" id="KW-0032">Aminotransferase</keyword>
<dbReference type="InterPro" id="IPR015421">
    <property type="entry name" value="PyrdxlP-dep_Trfase_major"/>
</dbReference>
<keyword evidence="3" id="KW-0808">Transferase</keyword>
<name>A0A845D8Q8_9BACT</name>
<dbReference type="EMBL" id="VXOY01000010">
    <property type="protein sequence ID" value="MYE38110.1"/>
    <property type="molecule type" value="Genomic_DNA"/>
</dbReference>
<dbReference type="PANTHER" id="PTHR43586">
    <property type="entry name" value="CYSTEINE DESULFURASE"/>
    <property type="match status" value="1"/>
</dbReference>
<dbReference type="Gene3D" id="3.90.1150.10">
    <property type="entry name" value="Aspartate Aminotransferase, domain 1"/>
    <property type="match status" value="1"/>
</dbReference>
<dbReference type="GO" id="GO:0008483">
    <property type="term" value="F:transaminase activity"/>
    <property type="evidence" value="ECO:0007669"/>
    <property type="project" value="UniProtKB-KW"/>
</dbReference>
<feature type="domain" description="Aminotransferase class V" evidence="2">
    <location>
        <begin position="22"/>
        <end position="398"/>
    </location>
</feature>
<evidence type="ECO:0000259" key="2">
    <source>
        <dbReference type="Pfam" id="PF00266"/>
    </source>
</evidence>
<gene>
    <name evidence="3" type="ORF">F4X82_01140</name>
</gene>
<organism evidence="3 4">
    <name type="scientific">Candidatus Spechtbacteria bacterium SB0662_bin_43</name>
    <dbReference type="NCBI Taxonomy" id="2604897"/>
    <lineage>
        <taxon>Bacteria</taxon>
        <taxon>Candidatus Spechtiibacteriota</taxon>
    </lineage>
</organism>
<evidence type="ECO:0000313" key="3">
    <source>
        <dbReference type="EMBL" id="MYE38110.1"/>
    </source>
</evidence>
<dbReference type="PANTHER" id="PTHR43586:SF8">
    <property type="entry name" value="CYSTEINE DESULFURASE 1, CHLOROPLASTIC"/>
    <property type="match status" value="1"/>
</dbReference>
<protein>
    <submittedName>
        <fullName evidence="3">Aminotransferase class V-fold PLP-dependent enzyme</fullName>
    </submittedName>
</protein>
<dbReference type="InterPro" id="IPR000192">
    <property type="entry name" value="Aminotrans_V_dom"/>
</dbReference>
<dbReference type="AlphaFoldDB" id="A0A845D8Q8"/>
<proteinExistence type="predicted"/>
<comment type="caution">
    <text evidence="3">The sequence shown here is derived from an EMBL/GenBank/DDBJ whole genome shotgun (WGS) entry which is preliminary data.</text>
</comment>
<dbReference type="SUPFAM" id="SSF53383">
    <property type="entry name" value="PLP-dependent transferases"/>
    <property type="match status" value="1"/>
</dbReference>
<reference evidence="3 4" key="1">
    <citation type="submission" date="2019-09" db="EMBL/GenBank/DDBJ databases">
        <title>Characterisation of the sponge microbiome using genome-centric metagenomics.</title>
        <authorList>
            <person name="Engelberts J.P."/>
            <person name="Robbins S.J."/>
            <person name="De Goeij J.M."/>
            <person name="Aranda M."/>
            <person name="Bell S.C."/>
            <person name="Webster N.S."/>
        </authorList>
    </citation>
    <scope>NUCLEOTIDE SEQUENCE [LARGE SCALE GENOMIC DNA]</scope>
    <source>
        <strain evidence="3">SB0662_bin_43</strain>
    </source>
</reference>
<dbReference type="InterPro" id="IPR015422">
    <property type="entry name" value="PyrdxlP-dep_Trfase_small"/>
</dbReference>